<dbReference type="SUPFAM" id="SSF50630">
    <property type="entry name" value="Acid proteases"/>
    <property type="match status" value="1"/>
</dbReference>
<feature type="signal peptide" evidence="1">
    <location>
        <begin position="1"/>
        <end position="25"/>
    </location>
</feature>
<keyword evidence="3" id="KW-1185">Reference proteome</keyword>
<reference evidence="2 3" key="1">
    <citation type="submission" date="2016-11" db="EMBL/GenBank/DDBJ databases">
        <authorList>
            <person name="Jaros S."/>
            <person name="Januszkiewicz K."/>
            <person name="Wedrychowicz H."/>
        </authorList>
    </citation>
    <scope>NUCLEOTIDE SEQUENCE [LARGE SCALE GENOMIC DNA]</scope>
    <source>
        <strain evidence="2 3">DSM 27406</strain>
    </source>
</reference>
<evidence type="ECO:0000256" key="1">
    <source>
        <dbReference type="SAM" id="SignalP"/>
    </source>
</evidence>
<dbReference type="RefSeq" id="WP_073085931.1">
    <property type="nucleotide sequence ID" value="NZ_FRBL01000009.1"/>
</dbReference>
<protein>
    <submittedName>
        <fullName evidence="2">Aspartyl protease</fullName>
    </submittedName>
</protein>
<dbReference type="STRING" id="1419482.SAMN05444266_109343"/>
<organism evidence="2 3">
    <name type="scientific">Chitinophaga jiangningensis</name>
    <dbReference type="NCBI Taxonomy" id="1419482"/>
    <lineage>
        <taxon>Bacteria</taxon>
        <taxon>Pseudomonadati</taxon>
        <taxon>Bacteroidota</taxon>
        <taxon>Chitinophagia</taxon>
        <taxon>Chitinophagales</taxon>
        <taxon>Chitinophagaceae</taxon>
        <taxon>Chitinophaga</taxon>
    </lineage>
</organism>
<proteinExistence type="predicted"/>
<gene>
    <name evidence="2" type="ORF">SAMN05444266_109343</name>
</gene>
<dbReference type="InterPro" id="IPR021109">
    <property type="entry name" value="Peptidase_aspartic_dom_sf"/>
</dbReference>
<keyword evidence="1" id="KW-0732">Signal</keyword>
<dbReference type="EMBL" id="FRBL01000009">
    <property type="protein sequence ID" value="SHM65072.1"/>
    <property type="molecule type" value="Genomic_DNA"/>
</dbReference>
<dbReference type="Pfam" id="PF13650">
    <property type="entry name" value="Asp_protease_2"/>
    <property type="match status" value="1"/>
</dbReference>
<dbReference type="GO" id="GO:0006508">
    <property type="term" value="P:proteolysis"/>
    <property type="evidence" value="ECO:0007669"/>
    <property type="project" value="UniProtKB-KW"/>
</dbReference>
<feature type="chain" id="PRO_5012680885" evidence="1">
    <location>
        <begin position="26"/>
        <end position="312"/>
    </location>
</feature>
<accession>A0A1M7KJI6</accession>
<keyword evidence="2" id="KW-0378">Hydrolase</keyword>
<evidence type="ECO:0000313" key="3">
    <source>
        <dbReference type="Proteomes" id="UP000184420"/>
    </source>
</evidence>
<dbReference type="AlphaFoldDB" id="A0A1M7KJI6"/>
<name>A0A1M7KJI6_9BACT</name>
<dbReference type="Gene3D" id="2.40.70.10">
    <property type="entry name" value="Acid Proteases"/>
    <property type="match status" value="1"/>
</dbReference>
<dbReference type="Proteomes" id="UP000184420">
    <property type="component" value="Unassembled WGS sequence"/>
</dbReference>
<evidence type="ECO:0000313" key="2">
    <source>
        <dbReference type="EMBL" id="SHM65072.1"/>
    </source>
</evidence>
<sequence>MPFITPNNMSMLFSLLLFISMQAQSIEKMPIQKQQTDTIPFTLKGSRIYIQGILNGEMPVSMQFDLGAGGAAVNKASSERLHLNFDEKAMLSNTQGINEVRKSTDNQLTFGNLTFHHLPLVETGNMKPGEDLIIGNHLFRNKIVEIDYDKQVLLIRDTLPNHAASYQKQPVVFEQDRPKFEVTIKQNGKTYTSWFLFDTGRDGTMLLGEDFTGQGDNWNNLKELTILNGRKIIQLDATIAGVVFKDIVTNAADPTKQAPRKTTTLFGNVLLNHFNVILDNRANFIYLKPNSRINEPYSHIRDFEKEMQQLKK</sequence>
<dbReference type="GO" id="GO:0008233">
    <property type="term" value="F:peptidase activity"/>
    <property type="evidence" value="ECO:0007669"/>
    <property type="project" value="UniProtKB-KW"/>
</dbReference>
<dbReference type="OrthoDB" id="5166556at2"/>
<keyword evidence="2" id="KW-0645">Protease</keyword>